<evidence type="ECO:0000256" key="1">
    <source>
        <dbReference type="SAM" id="SignalP"/>
    </source>
</evidence>
<gene>
    <name evidence="2" type="ORF">RS130_22555</name>
</gene>
<dbReference type="Proteomes" id="UP001247805">
    <property type="component" value="Unassembled WGS sequence"/>
</dbReference>
<dbReference type="RefSeq" id="WP_316027791.1">
    <property type="nucleotide sequence ID" value="NZ_JAWDIO010000002.1"/>
</dbReference>
<evidence type="ECO:0008006" key="4">
    <source>
        <dbReference type="Google" id="ProtNLM"/>
    </source>
</evidence>
<reference evidence="2 3" key="1">
    <citation type="submission" date="2023-10" db="EMBL/GenBank/DDBJ databases">
        <title>Glaciecola aquimarina strain GGW-M5 nov., isolated from a coastal seawater.</title>
        <authorList>
            <person name="Bayburt H."/>
            <person name="Kim J.M."/>
            <person name="Choi B.J."/>
            <person name="Jeon C.O."/>
        </authorList>
    </citation>
    <scope>NUCLEOTIDE SEQUENCE [LARGE SCALE GENOMIC DNA]</scope>
    <source>
        <strain evidence="2 3">KCTC 32108</strain>
    </source>
</reference>
<protein>
    <recommendedName>
        <fullName evidence="4">DUF1524 domain-containing protein</fullName>
    </recommendedName>
</protein>
<feature type="chain" id="PRO_5047376250" description="DUF1524 domain-containing protein" evidence="1">
    <location>
        <begin position="29"/>
        <end position="190"/>
    </location>
</feature>
<comment type="caution">
    <text evidence="2">The sequence shown here is derived from an EMBL/GenBank/DDBJ whole genome shotgun (WGS) entry which is preliminary data.</text>
</comment>
<keyword evidence="1" id="KW-0732">Signal</keyword>
<proteinExistence type="predicted"/>
<evidence type="ECO:0000313" key="2">
    <source>
        <dbReference type="EMBL" id="MDU0356296.1"/>
    </source>
</evidence>
<dbReference type="EMBL" id="JAWDIO010000002">
    <property type="protein sequence ID" value="MDU0356296.1"/>
    <property type="molecule type" value="Genomic_DNA"/>
</dbReference>
<accession>A0ABU3T207</accession>
<keyword evidence="3" id="KW-1185">Reference proteome</keyword>
<sequence>MKAVPLFRAIPLFLLCVFTFSRVSLATAAEEEPEVKLSASGICHDQSSRSFKRTQKFRAFDSIANCIAQGGRLPKSKTKGMHKATNEAIEQGRSFTALYDRKDWPHWLDIDKDCQNTRHEILLRTSTKVVSFKSDKQCNVLAGEWYDPYSSEVFTTSKELDLDHIVPLKFAHGHGASNWSREKKPYLRMI</sequence>
<feature type="signal peptide" evidence="1">
    <location>
        <begin position="1"/>
        <end position="28"/>
    </location>
</feature>
<name>A0ABU3T207_9ALTE</name>
<organism evidence="2 3">
    <name type="scientific">Paraglaciecola aquimarina</name>
    <dbReference type="NCBI Taxonomy" id="1235557"/>
    <lineage>
        <taxon>Bacteria</taxon>
        <taxon>Pseudomonadati</taxon>
        <taxon>Pseudomonadota</taxon>
        <taxon>Gammaproteobacteria</taxon>
        <taxon>Alteromonadales</taxon>
        <taxon>Alteromonadaceae</taxon>
        <taxon>Paraglaciecola</taxon>
    </lineage>
</organism>
<evidence type="ECO:0000313" key="3">
    <source>
        <dbReference type="Proteomes" id="UP001247805"/>
    </source>
</evidence>